<reference evidence="2 3" key="1">
    <citation type="submission" date="2018-09" db="EMBL/GenBank/DDBJ databases">
        <title>Genomic Encyclopedia of Archaeal and Bacterial Type Strains, Phase II (KMG-II): from individual species to whole genera.</title>
        <authorList>
            <person name="Goeker M."/>
        </authorList>
    </citation>
    <scope>NUCLEOTIDE SEQUENCE [LARGE SCALE GENOMIC DNA]</scope>
    <source>
        <strain evidence="2 3">DSM 21950</strain>
    </source>
</reference>
<name>A0A419X6C3_9BACT</name>
<feature type="domain" description="Phage tail collar" evidence="1">
    <location>
        <begin position="6"/>
        <end position="61"/>
    </location>
</feature>
<dbReference type="AlphaFoldDB" id="A0A419X6C3"/>
<evidence type="ECO:0000259" key="1">
    <source>
        <dbReference type="Pfam" id="PF07484"/>
    </source>
</evidence>
<evidence type="ECO:0000313" key="3">
    <source>
        <dbReference type="Proteomes" id="UP000284531"/>
    </source>
</evidence>
<keyword evidence="3" id="KW-1185">Reference proteome</keyword>
<comment type="caution">
    <text evidence="2">The sequence shown here is derived from an EMBL/GenBank/DDBJ whole genome shotgun (WGS) entry which is preliminary data.</text>
</comment>
<organism evidence="2 3">
    <name type="scientific">Marinifilum flexuosum</name>
    <dbReference type="NCBI Taxonomy" id="1117708"/>
    <lineage>
        <taxon>Bacteria</taxon>
        <taxon>Pseudomonadati</taxon>
        <taxon>Bacteroidota</taxon>
        <taxon>Bacteroidia</taxon>
        <taxon>Marinilabiliales</taxon>
        <taxon>Marinifilaceae</taxon>
    </lineage>
</organism>
<dbReference type="Pfam" id="PF07484">
    <property type="entry name" value="Collar"/>
    <property type="match status" value="1"/>
</dbReference>
<dbReference type="Proteomes" id="UP000284531">
    <property type="component" value="Unassembled WGS sequence"/>
</dbReference>
<dbReference type="RefSeq" id="WP_211334387.1">
    <property type="nucleotide sequence ID" value="NZ_RAPQ01000008.1"/>
</dbReference>
<sequence>MEGTIGEVILFAGNFAPRGWAFCNGQLLPVSTNQALFSILGTTYGGDGRTTFALPDLRGRVAISEGTGLGLTSRRLGSKGGTETVTLNHLEIPSHNHAAQATIKTPCYAGDGNKDTPTGNYLANDAGRPKEFNATAGSYMAPFNNAVSIGNTGGSQPHYNMPPYLTMNYIICLQGVFPSRS</sequence>
<dbReference type="InterPro" id="IPR037053">
    <property type="entry name" value="Phage_tail_collar_dom_sf"/>
</dbReference>
<dbReference type="EMBL" id="RAPQ01000008">
    <property type="protein sequence ID" value="RKE03276.1"/>
    <property type="molecule type" value="Genomic_DNA"/>
</dbReference>
<proteinExistence type="predicted"/>
<evidence type="ECO:0000313" key="2">
    <source>
        <dbReference type="EMBL" id="RKE03276.1"/>
    </source>
</evidence>
<accession>A0A419X6C3</accession>
<protein>
    <submittedName>
        <fullName evidence="2">Microcystin-dependent protein</fullName>
    </submittedName>
</protein>
<gene>
    <name evidence="2" type="ORF">BXY64_0269</name>
</gene>
<dbReference type="SUPFAM" id="SSF88874">
    <property type="entry name" value="Receptor-binding domain of short tail fibre protein gp12"/>
    <property type="match status" value="1"/>
</dbReference>
<dbReference type="Gene3D" id="3.90.1340.10">
    <property type="entry name" value="Phage tail collar domain"/>
    <property type="match status" value="1"/>
</dbReference>
<dbReference type="InterPro" id="IPR011083">
    <property type="entry name" value="Phage_tail_collar_dom"/>
</dbReference>